<dbReference type="Proteomes" id="UP000243807">
    <property type="component" value="Chromosome"/>
</dbReference>
<dbReference type="InterPro" id="IPR001173">
    <property type="entry name" value="Glyco_trans_2-like"/>
</dbReference>
<evidence type="ECO:0000256" key="1">
    <source>
        <dbReference type="SAM" id="Phobius"/>
    </source>
</evidence>
<sequence length="312" mass="34077">MTQTNTDNTAPPLSIVLPARNEADNLPAVLDALRTRFPDAERILVDDGSTDDTAAVARAHGARVVSHPYGMGNGAAIKSGARLARGDLIVFMDADGQHDPADVERLLAKMDEGYDMVVGARNAGSQASVGRLAANTFYNRLASWVTGHKVLDLTSGLRAARADRFRQFLYLLPNGFSYPTTSTMAFFRAGYAVGYLPIRTRPRGGKSHIRPLRDGLRFVLIIFKIGTLYSPLKVFAPASAAFALLGLARYAWTLHFSGTFTNMSALLLMASALTFLMGLISEQISNLMYANTEMRQAPRRREDTEASTEQDR</sequence>
<dbReference type="RefSeq" id="WP_076837587.1">
    <property type="nucleotide sequence ID" value="NZ_CP019434.1"/>
</dbReference>
<keyword evidence="1" id="KW-0472">Membrane</keyword>
<dbReference type="PANTHER" id="PTHR48090">
    <property type="entry name" value="UNDECAPRENYL-PHOSPHATE 4-DEOXY-4-FORMAMIDO-L-ARABINOSE TRANSFERASE-RELATED"/>
    <property type="match status" value="1"/>
</dbReference>
<dbReference type="SUPFAM" id="SSF53448">
    <property type="entry name" value="Nucleotide-diphospho-sugar transferases"/>
    <property type="match status" value="1"/>
</dbReference>
<dbReference type="InterPro" id="IPR050256">
    <property type="entry name" value="Glycosyltransferase_2"/>
</dbReference>
<dbReference type="EMBL" id="CP019434">
    <property type="protein sequence ID" value="APZ43964.1"/>
    <property type="molecule type" value="Genomic_DNA"/>
</dbReference>
<dbReference type="GO" id="GO:0016740">
    <property type="term" value="F:transferase activity"/>
    <property type="evidence" value="ECO:0007669"/>
    <property type="project" value="UniProtKB-KW"/>
</dbReference>
<evidence type="ECO:0000313" key="4">
    <source>
        <dbReference type="Proteomes" id="UP000243807"/>
    </source>
</evidence>
<name>A0A1P8UJI8_9GAMM</name>
<dbReference type="CDD" id="cd04179">
    <property type="entry name" value="DPM_DPG-synthase_like"/>
    <property type="match status" value="1"/>
</dbReference>
<protein>
    <submittedName>
        <fullName evidence="3">Glycosyl transferase</fullName>
    </submittedName>
</protein>
<feature type="domain" description="Glycosyltransferase 2-like" evidence="2">
    <location>
        <begin position="14"/>
        <end position="140"/>
    </location>
</feature>
<proteinExistence type="predicted"/>
<dbReference type="InterPro" id="IPR029044">
    <property type="entry name" value="Nucleotide-diphossugar_trans"/>
</dbReference>
<dbReference type="OrthoDB" id="9811884at2"/>
<keyword evidence="1" id="KW-0812">Transmembrane</keyword>
<dbReference type="STRING" id="1765967.BW247_13395"/>
<accession>A0A1P8UJI8</accession>
<gene>
    <name evidence="3" type="ORF">BW247_13395</name>
</gene>
<dbReference type="AlphaFoldDB" id="A0A1P8UJI8"/>
<dbReference type="PANTHER" id="PTHR48090:SF7">
    <property type="entry name" value="RFBJ PROTEIN"/>
    <property type="match status" value="1"/>
</dbReference>
<feature type="transmembrane region" description="Helical" evidence="1">
    <location>
        <begin position="218"/>
        <end position="248"/>
    </location>
</feature>
<evidence type="ECO:0000259" key="2">
    <source>
        <dbReference type="Pfam" id="PF00535"/>
    </source>
</evidence>
<dbReference type="KEGG" id="afy:BW247_13395"/>
<feature type="transmembrane region" description="Helical" evidence="1">
    <location>
        <begin position="260"/>
        <end position="280"/>
    </location>
</feature>
<keyword evidence="3" id="KW-0808">Transferase</keyword>
<evidence type="ECO:0000313" key="3">
    <source>
        <dbReference type="EMBL" id="APZ43964.1"/>
    </source>
</evidence>
<organism evidence="3 4">
    <name type="scientific">Acidihalobacter ferrooxydans</name>
    <dbReference type="NCBI Taxonomy" id="1765967"/>
    <lineage>
        <taxon>Bacteria</taxon>
        <taxon>Pseudomonadati</taxon>
        <taxon>Pseudomonadota</taxon>
        <taxon>Gammaproteobacteria</taxon>
        <taxon>Chromatiales</taxon>
        <taxon>Ectothiorhodospiraceae</taxon>
        <taxon>Acidihalobacter</taxon>
    </lineage>
</organism>
<keyword evidence="1" id="KW-1133">Transmembrane helix</keyword>
<reference evidence="3 4" key="1">
    <citation type="submission" date="2017-01" db="EMBL/GenBank/DDBJ databases">
        <title>Draft sequence of Acidihalobacter ferrooxidans strain DSM 14175 (strain V8).</title>
        <authorList>
            <person name="Khaleque H.N."/>
            <person name="Ramsay J.P."/>
            <person name="Murphy R.J.T."/>
            <person name="Kaksonen A.H."/>
            <person name="Boxall N.J."/>
            <person name="Watkin E.L.J."/>
        </authorList>
    </citation>
    <scope>NUCLEOTIDE SEQUENCE [LARGE SCALE GENOMIC DNA]</scope>
    <source>
        <strain evidence="3 4">V8</strain>
    </source>
</reference>
<dbReference type="Pfam" id="PF00535">
    <property type="entry name" value="Glycos_transf_2"/>
    <property type="match status" value="1"/>
</dbReference>
<dbReference type="Gene3D" id="3.90.550.10">
    <property type="entry name" value="Spore Coat Polysaccharide Biosynthesis Protein SpsA, Chain A"/>
    <property type="match status" value="1"/>
</dbReference>
<keyword evidence="4" id="KW-1185">Reference proteome</keyword>